<organism evidence="2 3">
    <name type="scientific">Clostridium frigidicarnis</name>
    <dbReference type="NCBI Taxonomy" id="84698"/>
    <lineage>
        <taxon>Bacteria</taxon>
        <taxon>Bacillati</taxon>
        <taxon>Bacillota</taxon>
        <taxon>Clostridia</taxon>
        <taxon>Eubacteriales</taxon>
        <taxon>Clostridiaceae</taxon>
        <taxon>Clostridium</taxon>
    </lineage>
</organism>
<dbReference type="AlphaFoldDB" id="A0A1I1AST9"/>
<accession>A0A1I1AST9</accession>
<name>A0A1I1AST9_9CLOT</name>
<evidence type="ECO:0000313" key="3">
    <source>
        <dbReference type="Proteomes" id="UP000198619"/>
    </source>
</evidence>
<dbReference type="Proteomes" id="UP000198619">
    <property type="component" value="Unassembled WGS sequence"/>
</dbReference>
<dbReference type="OrthoDB" id="2380881at2"/>
<proteinExistence type="predicted"/>
<feature type="domain" description="DUF4097" evidence="1">
    <location>
        <begin position="4"/>
        <end position="89"/>
    </location>
</feature>
<dbReference type="InterPro" id="IPR025164">
    <property type="entry name" value="Toastrack_DUF4097"/>
</dbReference>
<dbReference type="EMBL" id="FOKI01000046">
    <property type="protein sequence ID" value="SFB41135.1"/>
    <property type="molecule type" value="Genomic_DNA"/>
</dbReference>
<protein>
    <recommendedName>
        <fullName evidence="1">DUF4097 domain-containing protein</fullName>
    </recommendedName>
</protein>
<dbReference type="Pfam" id="PF13349">
    <property type="entry name" value="DUF4097"/>
    <property type="match status" value="1"/>
</dbReference>
<evidence type="ECO:0000259" key="1">
    <source>
        <dbReference type="Pfam" id="PF13349"/>
    </source>
</evidence>
<gene>
    <name evidence="2" type="ORF">SAMN04488528_10465</name>
</gene>
<keyword evidence="3" id="KW-1185">Reference proteome</keyword>
<sequence>MVIETNKAGISYSCKELKNNFKIANDLGKIDVDVPSNSDFVLNTKRSIGGINNDFDSDGKNSSRNINEKIGDGKYMVDISTNIGEININKK</sequence>
<evidence type="ECO:0000313" key="2">
    <source>
        <dbReference type="EMBL" id="SFB41135.1"/>
    </source>
</evidence>
<reference evidence="2 3" key="1">
    <citation type="submission" date="2016-10" db="EMBL/GenBank/DDBJ databases">
        <authorList>
            <person name="de Groot N.N."/>
        </authorList>
    </citation>
    <scope>NUCLEOTIDE SEQUENCE [LARGE SCALE GENOMIC DNA]</scope>
    <source>
        <strain evidence="2 3">DSM 12271</strain>
    </source>
</reference>
<dbReference type="RefSeq" id="WP_090042937.1">
    <property type="nucleotide sequence ID" value="NZ_FOKI01000046.1"/>
</dbReference>